<sequence>MLDKLVHMLDTVQDNQRKMERRQIQVESSVRGIQSDISKLSKSHSSTSGTVTKLLDKSRKVGSNVKEMRERLDRQSLQVKRLEANQTQLLKKNNFRVLIFQDESDIPPAAFVEKPAEGAENERVDENKSLADAPPASLELSSDEEAQAGGEAHEEEKVEKLEQSRAAKIKRSSLRKVDSIKKAFSRENFEKRMNRFGTKIVSPERREKIKKSLTPSNQKTQSLKASSFKVSPMTFNVKKVREGEATPKSPSDPLKPDQFGPLEIKQKSGIWFGVPLLLTWCKLNTVRSRLQNRATRVGLYVQNSFRE</sequence>
<dbReference type="PANTHER" id="PTHR15240">
    <property type="entry name" value="CAVIN"/>
    <property type="match status" value="1"/>
</dbReference>
<dbReference type="GeneTree" id="ENSGT00950000182910"/>
<comment type="similarity">
    <text evidence="3">Belongs to the CAVIN family.</text>
</comment>
<feature type="compositionally biased region" description="Basic and acidic residues" evidence="7">
    <location>
        <begin position="151"/>
        <end position="165"/>
    </location>
</feature>
<evidence type="ECO:0000256" key="6">
    <source>
        <dbReference type="SAM" id="Coils"/>
    </source>
</evidence>
<evidence type="ECO:0000313" key="9">
    <source>
        <dbReference type="Proteomes" id="UP000314986"/>
    </source>
</evidence>
<comment type="subcellular location">
    <subcellularLocation>
        <location evidence="2">Cytoplasm</location>
    </subcellularLocation>
    <subcellularLocation>
        <location evidence="1">Membrane</location>
        <location evidence="1">Caveola</location>
    </subcellularLocation>
</comment>
<reference evidence="9" key="1">
    <citation type="journal article" date="2006" name="Science">
        <title>Ancient noncoding elements conserved in the human genome.</title>
        <authorList>
            <person name="Venkatesh B."/>
            <person name="Kirkness E.F."/>
            <person name="Loh Y.H."/>
            <person name="Halpern A.L."/>
            <person name="Lee A.P."/>
            <person name="Johnson J."/>
            <person name="Dandona N."/>
            <person name="Viswanathan L.D."/>
            <person name="Tay A."/>
            <person name="Venter J.C."/>
            <person name="Strausberg R.L."/>
            <person name="Brenner S."/>
        </authorList>
    </citation>
    <scope>NUCLEOTIDE SEQUENCE [LARGE SCALE GENOMIC DNA]</scope>
</reference>
<dbReference type="PANTHER" id="PTHR15240:SF1">
    <property type="entry name" value="CAVEOLAE-ASSOCIATED PROTEIN 2"/>
    <property type="match status" value="1"/>
</dbReference>
<reference evidence="8" key="4">
    <citation type="submission" date="2025-08" db="UniProtKB">
        <authorList>
            <consortium name="Ensembl"/>
        </authorList>
    </citation>
    <scope>IDENTIFICATION</scope>
</reference>
<dbReference type="InterPro" id="IPR026752">
    <property type="entry name" value="Cavin_fam"/>
</dbReference>
<evidence type="ECO:0000256" key="2">
    <source>
        <dbReference type="ARBA" id="ARBA00004496"/>
    </source>
</evidence>
<evidence type="ECO:0000256" key="5">
    <source>
        <dbReference type="ARBA" id="ARBA00023136"/>
    </source>
</evidence>
<dbReference type="InParanoid" id="A0A4W3JZP1"/>
<evidence type="ECO:0000256" key="1">
    <source>
        <dbReference type="ARBA" id="ARBA00004345"/>
    </source>
</evidence>
<reference evidence="9" key="3">
    <citation type="journal article" date="2014" name="Nature">
        <title>Elephant shark genome provides unique insights into gnathostome evolution.</title>
        <authorList>
            <consortium name="International Elephant Shark Genome Sequencing Consortium"/>
            <person name="Venkatesh B."/>
            <person name="Lee A.P."/>
            <person name="Ravi V."/>
            <person name="Maurya A.K."/>
            <person name="Lian M.M."/>
            <person name="Swann J.B."/>
            <person name="Ohta Y."/>
            <person name="Flajnik M.F."/>
            <person name="Sutoh Y."/>
            <person name="Kasahara M."/>
            <person name="Hoon S."/>
            <person name="Gangu V."/>
            <person name="Roy S.W."/>
            <person name="Irimia M."/>
            <person name="Korzh V."/>
            <person name="Kondrychyn I."/>
            <person name="Lim Z.W."/>
            <person name="Tay B.H."/>
            <person name="Tohari S."/>
            <person name="Kong K.W."/>
            <person name="Ho S."/>
            <person name="Lorente-Galdos B."/>
            <person name="Quilez J."/>
            <person name="Marques-Bonet T."/>
            <person name="Raney B.J."/>
            <person name="Ingham P.W."/>
            <person name="Tay A."/>
            <person name="Hillier L.W."/>
            <person name="Minx P."/>
            <person name="Boehm T."/>
            <person name="Wilson R.K."/>
            <person name="Brenner S."/>
            <person name="Warren W.C."/>
        </authorList>
    </citation>
    <scope>NUCLEOTIDE SEQUENCE [LARGE SCALE GENOMIC DNA]</scope>
</reference>
<evidence type="ECO:0000256" key="4">
    <source>
        <dbReference type="ARBA" id="ARBA00022490"/>
    </source>
</evidence>
<keyword evidence="6" id="KW-0175">Coiled coil</keyword>
<dbReference type="GO" id="GO:0005737">
    <property type="term" value="C:cytoplasm"/>
    <property type="evidence" value="ECO:0007669"/>
    <property type="project" value="UniProtKB-SubCell"/>
</dbReference>
<protein>
    <submittedName>
        <fullName evidence="8">Caveolae associated protein 2b</fullName>
    </submittedName>
</protein>
<evidence type="ECO:0000313" key="8">
    <source>
        <dbReference type="Ensembl" id="ENSCMIP00000037210.1"/>
    </source>
</evidence>
<dbReference type="Pfam" id="PF15237">
    <property type="entry name" value="PTRF_SDPR"/>
    <property type="match status" value="1"/>
</dbReference>
<keyword evidence="9" id="KW-1185">Reference proteome</keyword>
<feature type="compositionally biased region" description="Basic and acidic residues" evidence="7">
    <location>
        <begin position="116"/>
        <end position="129"/>
    </location>
</feature>
<dbReference type="GO" id="GO:0005901">
    <property type="term" value="C:caveola"/>
    <property type="evidence" value="ECO:0007669"/>
    <property type="project" value="UniProtKB-SubCell"/>
</dbReference>
<dbReference type="OMA" id="PHADIPY"/>
<reference evidence="8" key="5">
    <citation type="submission" date="2025-09" db="UniProtKB">
        <authorList>
            <consortium name="Ensembl"/>
        </authorList>
    </citation>
    <scope>IDENTIFICATION</scope>
</reference>
<organism evidence="8 9">
    <name type="scientific">Callorhinchus milii</name>
    <name type="common">Ghost shark</name>
    <dbReference type="NCBI Taxonomy" id="7868"/>
    <lineage>
        <taxon>Eukaryota</taxon>
        <taxon>Metazoa</taxon>
        <taxon>Chordata</taxon>
        <taxon>Craniata</taxon>
        <taxon>Vertebrata</taxon>
        <taxon>Chondrichthyes</taxon>
        <taxon>Holocephali</taxon>
        <taxon>Chimaeriformes</taxon>
        <taxon>Callorhinchidae</taxon>
        <taxon>Callorhinchus</taxon>
    </lineage>
</organism>
<keyword evidence="4" id="KW-0963">Cytoplasm</keyword>
<feature type="compositionally biased region" description="Polar residues" evidence="7">
    <location>
        <begin position="213"/>
        <end position="225"/>
    </location>
</feature>
<accession>A0A4W3JZP1</accession>
<dbReference type="AlphaFoldDB" id="A0A4W3JZP1"/>
<keyword evidence="5" id="KW-0472">Membrane</keyword>
<name>A0A4W3JZP1_CALMI</name>
<feature type="region of interest" description="Disordered" evidence="7">
    <location>
        <begin position="204"/>
        <end position="225"/>
    </location>
</feature>
<feature type="region of interest" description="Disordered" evidence="7">
    <location>
        <begin position="116"/>
        <end position="168"/>
    </location>
</feature>
<evidence type="ECO:0000256" key="3">
    <source>
        <dbReference type="ARBA" id="ARBA00008836"/>
    </source>
</evidence>
<evidence type="ECO:0000256" key="7">
    <source>
        <dbReference type="SAM" id="MobiDB-lite"/>
    </source>
</evidence>
<proteinExistence type="inferred from homology"/>
<dbReference type="Proteomes" id="UP000314986">
    <property type="component" value="Unassembled WGS sequence"/>
</dbReference>
<feature type="region of interest" description="Disordered" evidence="7">
    <location>
        <begin position="240"/>
        <end position="259"/>
    </location>
</feature>
<dbReference type="Ensembl" id="ENSCMIT00000037751.1">
    <property type="protein sequence ID" value="ENSCMIP00000037210.1"/>
    <property type="gene ID" value="ENSCMIG00000015677.1"/>
</dbReference>
<dbReference type="STRING" id="7868.ENSCMIP00000037210"/>
<reference evidence="9" key="2">
    <citation type="journal article" date="2007" name="PLoS Biol.">
        <title>Survey sequencing and comparative analysis of the elephant shark (Callorhinchus milii) genome.</title>
        <authorList>
            <person name="Venkatesh B."/>
            <person name="Kirkness E.F."/>
            <person name="Loh Y.H."/>
            <person name="Halpern A.L."/>
            <person name="Lee A.P."/>
            <person name="Johnson J."/>
            <person name="Dandona N."/>
            <person name="Viswanathan L.D."/>
            <person name="Tay A."/>
            <person name="Venter J.C."/>
            <person name="Strausberg R.L."/>
            <person name="Brenner S."/>
        </authorList>
    </citation>
    <scope>NUCLEOTIDE SEQUENCE [LARGE SCALE GENOMIC DNA]</scope>
</reference>
<feature type="coiled-coil region" evidence="6">
    <location>
        <begin position="65"/>
        <end position="92"/>
    </location>
</feature>
<dbReference type="GO" id="GO:0005080">
    <property type="term" value="F:protein kinase C binding"/>
    <property type="evidence" value="ECO:0007669"/>
    <property type="project" value="TreeGrafter"/>
</dbReference>